<dbReference type="AlphaFoldDB" id="A0A1G2JN49"/>
<reference evidence="7 8" key="1">
    <citation type="journal article" date="2016" name="Nat. Commun.">
        <title>Thousands of microbial genomes shed light on interconnected biogeochemical processes in an aquifer system.</title>
        <authorList>
            <person name="Anantharaman K."/>
            <person name="Brown C.T."/>
            <person name="Hug L.A."/>
            <person name="Sharon I."/>
            <person name="Castelle C.J."/>
            <person name="Probst A.J."/>
            <person name="Thomas B.C."/>
            <person name="Singh A."/>
            <person name="Wilkins M.J."/>
            <person name="Karaoz U."/>
            <person name="Brodie E.L."/>
            <person name="Williams K.H."/>
            <person name="Hubbard S.S."/>
            <person name="Banfield J.F."/>
        </authorList>
    </citation>
    <scope>NUCLEOTIDE SEQUENCE [LARGE SCALE GENOMIC DNA]</scope>
</reference>
<keyword evidence="5" id="KW-0804">Transcription</keyword>
<evidence type="ECO:0000256" key="5">
    <source>
        <dbReference type="ARBA" id="ARBA00023163"/>
    </source>
</evidence>
<accession>A0A1G2JN49</accession>
<evidence type="ECO:0000313" key="8">
    <source>
        <dbReference type="Proteomes" id="UP000178935"/>
    </source>
</evidence>
<keyword evidence="2" id="KW-0805">Transcription regulation</keyword>
<organism evidence="7 8">
    <name type="scientific">Candidatus Staskawiczbacteria bacterium RIFOXYD1_FULL_32_13</name>
    <dbReference type="NCBI Taxonomy" id="1802234"/>
    <lineage>
        <taxon>Bacteria</taxon>
        <taxon>Candidatus Staskawicziibacteriota</taxon>
    </lineage>
</organism>
<evidence type="ECO:0000256" key="4">
    <source>
        <dbReference type="ARBA" id="ARBA00023125"/>
    </source>
</evidence>
<proteinExistence type="inferred from homology"/>
<dbReference type="Gene3D" id="1.10.1740.10">
    <property type="match status" value="1"/>
</dbReference>
<gene>
    <name evidence="7" type="ORF">A2561_01585</name>
</gene>
<dbReference type="InterPro" id="IPR013325">
    <property type="entry name" value="RNA_pol_sigma_r2"/>
</dbReference>
<dbReference type="PANTHER" id="PTHR43133:SF8">
    <property type="entry name" value="RNA POLYMERASE SIGMA FACTOR HI_1459-RELATED"/>
    <property type="match status" value="1"/>
</dbReference>
<sequence>MTSKKEETSLQAVLTTAHLNFEKKLNIHAFYKLQDHELGQDLVQDAFIKTWKYLVRGGKIEIMRAFLYHILNDLIVDKYRKHKIGSLNALMEKGFEPKINNSERLFNYIDGKALVLLIAQLPEKYQKIMRMKYVQELSIKEMSLITGQSKNAITVQAHRGLEKLKLLYKFK</sequence>
<dbReference type="Pfam" id="PF08281">
    <property type="entry name" value="Sigma70_r4_2"/>
    <property type="match status" value="1"/>
</dbReference>
<dbReference type="GO" id="GO:0006352">
    <property type="term" value="P:DNA-templated transcription initiation"/>
    <property type="evidence" value="ECO:0007669"/>
    <property type="project" value="InterPro"/>
</dbReference>
<feature type="domain" description="RNA polymerase sigma factor 70 region 4 type 2" evidence="6">
    <location>
        <begin position="113"/>
        <end position="164"/>
    </location>
</feature>
<dbReference type="GO" id="GO:0003677">
    <property type="term" value="F:DNA binding"/>
    <property type="evidence" value="ECO:0007669"/>
    <property type="project" value="UniProtKB-KW"/>
</dbReference>
<evidence type="ECO:0000313" key="7">
    <source>
        <dbReference type="EMBL" id="OGZ88512.1"/>
    </source>
</evidence>
<evidence type="ECO:0000256" key="2">
    <source>
        <dbReference type="ARBA" id="ARBA00023015"/>
    </source>
</evidence>
<dbReference type="InterPro" id="IPR014284">
    <property type="entry name" value="RNA_pol_sigma-70_dom"/>
</dbReference>
<dbReference type="Proteomes" id="UP000178935">
    <property type="component" value="Unassembled WGS sequence"/>
</dbReference>
<dbReference type="InterPro" id="IPR013324">
    <property type="entry name" value="RNA_pol_sigma_r3/r4-like"/>
</dbReference>
<evidence type="ECO:0000256" key="1">
    <source>
        <dbReference type="ARBA" id="ARBA00010641"/>
    </source>
</evidence>
<dbReference type="EMBL" id="MHPU01000021">
    <property type="protein sequence ID" value="OGZ88512.1"/>
    <property type="molecule type" value="Genomic_DNA"/>
</dbReference>
<name>A0A1G2JN49_9BACT</name>
<keyword evidence="4" id="KW-0238">DNA-binding</keyword>
<dbReference type="InterPro" id="IPR013249">
    <property type="entry name" value="RNA_pol_sigma70_r4_t2"/>
</dbReference>
<dbReference type="Gene3D" id="1.10.10.10">
    <property type="entry name" value="Winged helix-like DNA-binding domain superfamily/Winged helix DNA-binding domain"/>
    <property type="match status" value="1"/>
</dbReference>
<dbReference type="PANTHER" id="PTHR43133">
    <property type="entry name" value="RNA POLYMERASE ECF-TYPE SIGMA FACTO"/>
    <property type="match status" value="1"/>
</dbReference>
<dbReference type="InterPro" id="IPR036388">
    <property type="entry name" value="WH-like_DNA-bd_sf"/>
</dbReference>
<dbReference type="NCBIfam" id="TIGR02937">
    <property type="entry name" value="sigma70-ECF"/>
    <property type="match status" value="1"/>
</dbReference>
<protein>
    <recommendedName>
        <fullName evidence="6">RNA polymerase sigma factor 70 region 4 type 2 domain-containing protein</fullName>
    </recommendedName>
</protein>
<dbReference type="GO" id="GO:0016987">
    <property type="term" value="F:sigma factor activity"/>
    <property type="evidence" value="ECO:0007669"/>
    <property type="project" value="UniProtKB-KW"/>
</dbReference>
<dbReference type="InterPro" id="IPR039425">
    <property type="entry name" value="RNA_pol_sigma-70-like"/>
</dbReference>
<keyword evidence="3" id="KW-0731">Sigma factor</keyword>
<comment type="caution">
    <text evidence="7">The sequence shown here is derived from an EMBL/GenBank/DDBJ whole genome shotgun (WGS) entry which is preliminary data.</text>
</comment>
<dbReference type="SUPFAM" id="SSF88946">
    <property type="entry name" value="Sigma2 domain of RNA polymerase sigma factors"/>
    <property type="match status" value="1"/>
</dbReference>
<comment type="similarity">
    <text evidence="1">Belongs to the sigma-70 factor family. ECF subfamily.</text>
</comment>
<evidence type="ECO:0000256" key="3">
    <source>
        <dbReference type="ARBA" id="ARBA00023082"/>
    </source>
</evidence>
<dbReference type="SUPFAM" id="SSF88659">
    <property type="entry name" value="Sigma3 and sigma4 domains of RNA polymerase sigma factors"/>
    <property type="match status" value="1"/>
</dbReference>
<evidence type="ECO:0000259" key="6">
    <source>
        <dbReference type="Pfam" id="PF08281"/>
    </source>
</evidence>